<dbReference type="Gene3D" id="3.20.20.70">
    <property type="entry name" value="Aldolase class I"/>
    <property type="match status" value="2"/>
</dbReference>
<dbReference type="Proteomes" id="UP000762676">
    <property type="component" value="Unassembled WGS sequence"/>
</dbReference>
<keyword evidence="12" id="KW-1185">Reference proteome</keyword>
<comment type="caution">
    <text evidence="11">The sequence shown here is derived from an EMBL/GenBank/DDBJ whole genome shotgun (WGS) entry which is preliminary data.</text>
</comment>
<evidence type="ECO:0000256" key="4">
    <source>
        <dbReference type="ARBA" id="ARBA00011881"/>
    </source>
</evidence>
<keyword evidence="9" id="KW-0119">Carbohydrate metabolism</keyword>
<dbReference type="InterPro" id="IPR013785">
    <property type="entry name" value="Aldolase_TIM"/>
</dbReference>
<gene>
    <name evidence="11" type="ORF">ElyMa_005376300</name>
</gene>
<evidence type="ECO:0000256" key="10">
    <source>
        <dbReference type="ARBA" id="ARBA00044906"/>
    </source>
</evidence>
<dbReference type="AlphaFoldDB" id="A0AAV4EEB6"/>
<evidence type="ECO:0000256" key="2">
    <source>
        <dbReference type="ARBA" id="ARBA00004878"/>
    </source>
</evidence>
<comment type="catalytic activity">
    <reaction evidence="10">
        <text>aceneuramate = aldehydo-N-acetyl-D-mannosamine + pyruvate</text>
        <dbReference type="Rhea" id="RHEA:23296"/>
        <dbReference type="ChEBI" id="CHEBI:15361"/>
        <dbReference type="ChEBI" id="CHEBI:17122"/>
        <dbReference type="ChEBI" id="CHEBI:173083"/>
        <dbReference type="EC" id="4.1.3.3"/>
    </reaction>
</comment>
<comment type="subunit">
    <text evidence="4">Homotetramer.</text>
</comment>
<dbReference type="EMBL" id="BMAT01010699">
    <property type="protein sequence ID" value="GFR59026.1"/>
    <property type="molecule type" value="Genomic_DNA"/>
</dbReference>
<keyword evidence="6" id="KW-0963">Cytoplasm</keyword>
<dbReference type="InterPro" id="IPR002220">
    <property type="entry name" value="DapA-like"/>
</dbReference>
<keyword evidence="8" id="KW-0704">Schiff base</keyword>
<dbReference type="EC" id="4.1.3.3" evidence="5"/>
<dbReference type="SUPFAM" id="SSF51569">
    <property type="entry name" value="Aldolase"/>
    <property type="match status" value="1"/>
</dbReference>
<protein>
    <recommendedName>
        <fullName evidence="5">N-acetylneuraminate lyase</fullName>
        <ecNumber evidence="5">4.1.3.3</ecNumber>
    </recommendedName>
</protein>
<evidence type="ECO:0000313" key="11">
    <source>
        <dbReference type="EMBL" id="GFR59026.1"/>
    </source>
</evidence>
<organism evidence="11 12">
    <name type="scientific">Elysia marginata</name>
    <dbReference type="NCBI Taxonomy" id="1093978"/>
    <lineage>
        <taxon>Eukaryota</taxon>
        <taxon>Metazoa</taxon>
        <taxon>Spiralia</taxon>
        <taxon>Lophotrochozoa</taxon>
        <taxon>Mollusca</taxon>
        <taxon>Gastropoda</taxon>
        <taxon>Heterobranchia</taxon>
        <taxon>Euthyneura</taxon>
        <taxon>Panpulmonata</taxon>
        <taxon>Sacoglossa</taxon>
        <taxon>Placobranchoidea</taxon>
        <taxon>Plakobranchidae</taxon>
        <taxon>Elysia</taxon>
    </lineage>
</organism>
<evidence type="ECO:0000256" key="3">
    <source>
        <dbReference type="ARBA" id="ARBA00006324"/>
    </source>
</evidence>
<name>A0AAV4EEB6_9GAST</name>
<evidence type="ECO:0000256" key="1">
    <source>
        <dbReference type="ARBA" id="ARBA00004496"/>
    </source>
</evidence>
<reference evidence="11 12" key="1">
    <citation type="journal article" date="2021" name="Elife">
        <title>Chloroplast acquisition without the gene transfer in kleptoplastic sea slugs, Plakobranchus ocellatus.</title>
        <authorList>
            <person name="Maeda T."/>
            <person name="Takahashi S."/>
            <person name="Yoshida T."/>
            <person name="Shimamura S."/>
            <person name="Takaki Y."/>
            <person name="Nagai Y."/>
            <person name="Toyoda A."/>
            <person name="Suzuki Y."/>
            <person name="Arimoto A."/>
            <person name="Ishii H."/>
            <person name="Satoh N."/>
            <person name="Nishiyama T."/>
            <person name="Hasebe M."/>
            <person name="Maruyama T."/>
            <person name="Minagawa J."/>
            <person name="Obokata J."/>
            <person name="Shigenobu S."/>
        </authorList>
    </citation>
    <scope>NUCLEOTIDE SEQUENCE [LARGE SCALE GENOMIC DNA]</scope>
</reference>
<sequence length="149" mass="16298">MSVMVQVGGTSFRDTIDLTRHAVSCGAHVISALAPLYFTPVTVVNMEEFLHKARDKVPNLRGIKFSSKDLYEGARCLRTKDANGHNFDILFGSDESSPFSGSHTRMATTSRRAQHSLCNPENQGDRTLAMVASIDLSNRLAYGTNAASY</sequence>
<evidence type="ECO:0000256" key="7">
    <source>
        <dbReference type="ARBA" id="ARBA00023239"/>
    </source>
</evidence>
<evidence type="ECO:0000256" key="8">
    <source>
        <dbReference type="ARBA" id="ARBA00023270"/>
    </source>
</evidence>
<dbReference type="GO" id="GO:0008747">
    <property type="term" value="F:N-acetylneuraminate lyase activity"/>
    <property type="evidence" value="ECO:0007669"/>
    <property type="project" value="UniProtKB-EC"/>
</dbReference>
<accession>A0AAV4EEB6</accession>
<evidence type="ECO:0000313" key="12">
    <source>
        <dbReference type="Proteomes" id="UP000762676"/>
    </source>
</evidence>
<comment type="similarity">
    <text evidence="3">Belongs to the DapA family. NanA subfamily.</text>
</comment>
<dbReference type="PANTHER" id="PTHR12128:SF21">
    <property type="entry name" value="N-ACETYLNEURAMINATE LYASE"/>
    <property type="match status" value="1"/>
</dbReference>
<evidence type="ECO:0000256" key="5">
    <source>
        <dbReference type="ARBA" id="ARBA00012911"/>
    </source>
</evidence>
<comment type="pathway">
    <text evidence="2">Amino-sugar metabolism; N-acetylneuraminate degradation.</text>
</comment>
<keyword evidence="7 11" id="KW-0456">Lyase</keyword>
<dbReference type="PANTHER" id="PTHR12128">
    <property type="entry name" value="DIHYDRODIPICOLINATE SYNTHASE"/>
    <property type="match status" value="1"/>
</dbReference>
<proteinExistence type="inferred from homology"/>
<evidence type="ECO:0000256" key="6">
    <source>
        <dbReference type="ARBA" id="ARBA00022490"/>
    </source>
</evidence>
<comment type="subcellular location">
    <subcellularLocation>
        <location evidence="1">Cytoplasm</location>
    </subcellularLocation>
</comment>
<evidence type="ECO:0000256" key="9">
    <source>
        <dbReference type="ARBA" id="ARBA00023277"/>
    </source>
</evidence>
<dbReference type="GO" id="GO:0005737">
    <property type="term" value="C:cytoplasm"/>
    <property type="evidence" value="ECO:0007669"/>
    <property type="project" value="UniProtKB-SubCell"/>
</dbReference>